<comment type="caution">
    <text evidence="1">The sequence shown here is derived from an EMBL/GenBank/DDBJ whole genome shotgun (WGS) entry which is preliminary data.</text>
</comment>
<evidence type="ECO:0000313" key="2">
    <source>
        <dbReference type="Proteomes" id="UP000177177"/>
    </source>
</evidence>
<organism evidence="1 2">
    <name type="scientific">Candidatus Sungbacteria bacterium RIFCSPHIGHO2_02_FULL_53_17</name>
    <dbReference type="NCBI Taxonomy" id="1802275"/>
    <lineage>
        <taxon>Bacteria</taxon>
        <taxon>Candidatus Sungiibacteriota</taxon>
    </lineage>
</organism>
<sequence>MKTIGIAIFEGVASKNILRTQILPALLARPDVQVALVAKSRERVAYHEKEFNDARISYTVIEPHRPKGLDAFFARLKFFLLRTETTVMRQRATAPSPLHFFLWSLLNQALARPTVQKIVRWGDYALVRPLSYAVYFEKHRPDIIVAANLFDEAEAQLVREARLRGIPTIGFVNSWDKTTARSGIRIFPDHFIVFNEQVRDELVRYHGADPAKIFVGGIPQYDQYMIRTPSPRDVFFKSIGIDPHMKLVVYSPLGGTFWSGDWAMIDFLQKIVSEGRLGVNVALLVRFPPNEFVNEKELASRPWLYYDYPGMRFSTARGSDWDMTFPELDHLSDTLTYMSLLICYASSISVDAAILDRPVINIHFTLDESVRFGGFTVEQLYRLTHYRAALASGGIRLVENADALAAQARAYLEHPVQDRKGRARLAREQCAYLDGKSGERIGNFILNYL</sequence>
<protein>
    <recommendedName>
        <fullName evidence="3">Glycosyltransferase subfamily 4-like N-terminal domain-containing protein</fullName>
    </recommendedName>
</protein>
<evidence type="ECO:0000313" key="1">
    <source>
        <dbReference type="EMBL" id="OHA03166.1"/>
    </source>
</evidence>
<dbReference type="Proteomes" id="UP000177177">
    <property type="component" value="Unassembled WGS sequence"/>
</dbReference>
<evidence type="ECO:0008006" key="3">
    <source>
        <dbReference type="Google" id="ProtNLM"/>
    </source>
</evidence>
<dbReference type="EMBL" id="MHQN01000023">
    <property type="protein sequence ID" value="OHA03166.1"/>
    <property type="molecule type" value="Genomic_DNA"/>
</dbReference>
<dbReference type="InterPro" id="IPR043148">
    <property type="entry name" value="TagF_C"/>
</dbReference>
<proteinExistence type="predicted"/>
<dbReference type="Gene3D" id="3.40.50.12580">
    <property type="match status" value="1"/>
</dbReference>
<gene>
    <name evidence="1" type="ORF">A3C92_03845</name>
</gene>
<reference evidence="1 2" key="1">
    <citation type="journal article" date="2016" name="Nat. Commun.">
        <title>Thousands of microbial genomes shed light on interconnected biogeochemical processes in an aquifer system.</title>
        <authorList>
            <person name="Anantharaman K."/>
            <person name="Brown C.T."/>
            <person name="Hug L.A."/>
            <person name="Sharon I."/>
            <person name="Castelle C.J."/>
            <person name="Probst A.J."/>
            <person name="Thomas B.C."/>
            <person name="Singh A."/>
            <person name="Wilkins M.J."/>
            <person name="Karaoz U."/>
            <person name="Brodie E.L."/>
            <person name="Williams K.H."/>
            <person name="Hubbard S.S."/>
            <person name="Banfield J.F."/>
        </authorList>
    </citation>
    <scope>NUCLEOTIDE SEQUENCE [LARGE SCALE GENOMIC DNA]</scope>
</reference>
<accession>A0A1G2KUT3</accession>
<dbReference type="AlphaFoldDB" id="A0A1G2KUT3"/>
<name>A0A1G2KUT3_9BACT</name>
<dbReference type="SUPFAM" id="SSF53756">
    <property type="entry name" value="UDP-Glycosyltransferase/glycogen phosphorylase"/>
    <property type="match status" value="1"/>
</dbReference>